<accession>A0A1F6MPJ4</accession>
<evidence type="ECO:0000256" key="3">
    <source>
        <dbReference type="ARBA" id="ARBA00022679"/>
    </source>
</evidence>
<dbReference type="GO" id="GO:0005737">
    <property type="term" value="C:cytoplasm"/>
    <property type="evidence" value="ECO:0007669"/>
    <property type="project" value="TreeGrafter"/>
</dbReference>
<keyword evidence="2 7" id="KW-0489">Methyltransferase</keyword>
<keyword evidence="3 7" id="KW-0808">Transferase</keyword>
<dbReference type="GO" id="GO:0003677">
    <property type="term" value="F:DNA binding"/>
    <property type="evidence" value="ECO:0007669"/>
    <property type="project" value="InterPro"/>
</dbReference>
<evidence type="ECO:0000313" key="8">
    <source>
        <dbReference type="Proteomes" id="UP000177457"/>
    </source>
</evidence>
<evidence type="ECO:0000256" key="1">
    <source>
        <dbReference type="ARBA" id="ARBA00006594"/>
    </source>
</evidence>
<dbReference type="InterPro" id="IPR029063">
    <property type="entry name" value="SAM-dependent_MTases_sf"/>
</dbReference>
<dbReference type="EMBL" id="MFQE01000025">
    <property type="protein sequence ID" value="OGH73460.1"/>
    <property type="molecule type" value="Genomic_DNA"/>
</dbReference>
<sequence length="400" mass="45190">MILDYENKKSEQEILCNTKAANLASLFGSKNSTNKLMRGDNLLILKSLLDTYKLGGKIDLIYIDPPFATNGHFKIGADRTSTISSSGDDDIAYSDTLVGADFLEFLRERIILLRELMSDKASIYLHIDYKIGHYVKIIMDEIFGKKNFRNDIARIKCNPKNFSRTAFGNIKDLILFYSKSDNPTWNEPKAALTKDDIESRFTKIDAAGRRYTTIPLHAPGETANGKTGEAWKGLKPSKGRHWRSEPKTLEKWDEQGLIEWSSTGNPRKKIFADENDGKKIQDIWEFKDPQYPTYPTEKNLDLLKTIIQASSNEGDLILDSFCGSGTTLVAAQELNRKWIGIDQSEHAIKVVQKRLGEIPASLFSSVKYELLIQKDANRVKKDVELEKQAPSASLLYLEPA</sequence>
<comment type="caution">
    <text evidence="7">The sequence shown here is derived from an EMBL/GenBank/DDBJ whole genome shotgun (WGS) entry which is preliminary data.</text>
</comment>
<dbReference type="PANTHER" id="PTHR13370">
    <property type="entry name" value="RNA METHYLASE-RELATED"/>
    <property type="match status" value="1"/>
</dbReference>
<dbReference type="InterPro" id="IPR002941">
    <property type="entry name" value="DNA_methylase_N4/N6"/>
</dbReference>
<dbReference type="STRING" id="1798683.A3C90_01670"/>
<dbReference type="SUPFAM" id="SSF53335">
    <property type="entry name" value="S-adenosyl-L-methionine-dependent methyltransferases"/>
    <property type="match status" value="1"/>
</dbReference>
<keyword evidence="4" id="KW-0949">S-adenosyl-L-methionine</keyword>
<dbReference type="GO" id="GO:0009007">
    <property type="term" value="F:site-specific DNA-methyltransferase (adenine-specific) activity"/>
    <property type="evidence" value="ECO:0007669"/>
    <property type="project" value="TreeGrafter"/>
</dbReference>
<dbReference type="AlphaFoldDB" id="A0A1F6MPJ4"/>
<dbReference type="Pfam" id="PF01555">
    <property type="entry name" value="N6_N4_Mtase"/>
    <property type="match status" value="1"/>
</dbReference>
<dbReference type="InterPro" id="IPR002295">
    <property type="entry name" value="N4/N6-MTase_EcoPI_Mod-like"/>
</dbReference>
<dbReference type="PROSITE" id="PS00092">
    <property type="entry name" value="N6_MTASE"/>
    <property type="match status" value="1"/>
</dbReference>
<dbReference type="PRINTS" id="PR00506">
    <property type="entry name" value="D21N6MTFRASE"/>
</dbReference>
<evidence type="ECO:0000259" key="6">
    <source>
        <dbReference type="Pfam" id="PF01555"/>
    </source>
</evidence>
<feature type="domain" description="DNA methylase N-4/N-6" evidence="6">
    <location>
        <begin position="58"/>
        <end position="352"/>
    </location>
</feature>
<evidence type="ECO:0000313" key="7">
    <source>
        <dbReference type="EMBL" id="OGH73460.1"/>
    </source>
</evidence>
<comment type="similarity">
    <text evidence="1">Belongs to the N(4)/N(6)-methyltransferase family.</text>
</comment>
<evidence type="ECO:0000256" key="2">
    <source>
        <dbReference type="ARBA" id="ARBA00022603"/>
    </source>
</evidence>
<gene>
    <name evidence="7" type="ORF">A3C90_01670</name>
</gene>
<proteinExistence type="inferred from homology"/>
<name>A0A1F6MPJ4_9BACT</name>
<reference evidence="7 8" key="1">
    <citation type="journal article" date="2016" name="Nat. Commun.">
        <title>Thousands of microbial genomes shed light on interconnected biogeochemical processes in an aquifer system.</title>
        <authorList>
            <person name="Anantharaman K."/>
            <person name="Brown C.T."/>
            <person name="Hug L.A."/>
            <person name="Sharon I."/>
            <person name="Castelle C.J."/>
            <person name="Probst A.J."/>
            <person name="Thomas B.C."/>
            <person name="Singh A."/>
            <person name="Wilkins M.J."/>
            <person name="Karaoz U."/>
            <person name="Brodie E.L."/>
            <person name="Williams K.H."/>
            <person name="Hubbard S.S."/>
            <person name="Banfield J.F."/>
        </authorList>
    </citation>
    <scope>NUCLEOTIDE SEQUENCE [LARGE SCALE GENOMIC DNA]</scope>
</reference>
<protein>
    <submittedName>
        <fullName evidence="7">Cytosine methyltransferase</fullName>
    </submittedName>
</protein>
<feature type="region of interest" description="Disordered" evidence="5">
    <location>
        <begin position="216"/>
        <end position="246"/>
    </location>
</feature>
<dbReference type="Proteomes" id="UP000177457">
    <property type="component" value="Unassembled WGS sequence"/>
</dbReference>
<dbReference type="Gene3D" id="3.40.50.150">
    <property type="entry name" value="Vaccinia Virus protein VP39"/>
    <property type="match status" value="1"/>
</dbReference>
<dbReference type="GO" id="GO:0008170">
    <property type="term" value="F:N-methyltransferase activity"/>
    <property type="evidence" value="ECO:0007669"/>
    <property type="project" value="InterPro"/>
</dbReference>
<evidence type="ECO:0000256" key="5">
    <source>
        <dbReference type="SAM" id="MobiDB-lite"/>
    </source>
</evidence>
<organism evidence="7 8">
    <name type="scientific">Candidatus Magasanikbacteria bacterium RIFCSPHIGHO2_02_FULL_51_14</name>
    <dbReference type="NCBI Taxonomy" id="1798683"/>
    <lineage>
        <taxon>Bacteria</taxon>
        <taxon>Candidatus Magasanikiibacteriota</taxon>
    </lineage>
</organism>
<evidence type="ECO:0000256" key="4">
    <source>
        <dbReference type="ARBA" id="ARBA00022691"/>
    </source>
</evidence>
<dbReference type="GO" id="GO:0032259">
    <property type="term" value="P:methylation"/>
    <property type="evidence" value="ECO:0007669"/>
    <property type="project" value="UniProtKB-KW"/>
</dbReference>
<dbReference type="InterPro" id="IPR002052">
    <property type="entry name" value="DNA_methylase_N6_adenine_CS"/>
</dbReference>
<dbReference type="PANTHER" id="PTHR13370:SF3">
    <property type="entry name" value="TRNA (GUANINE(10)-N2)-METHYLTRANSFERASE HOMOLOG"/>
    <property type="match status" value="1"/>
</dbReference>